<keyword evidence="2" id="KW-0442">Lipid degradation</keyword>
<evidence type="ECO:0000256" key="4">
    <source>
        <dbReference type="SAM" id="Phobius"/>
    </source>
</evidence>
<feature type="domain" description="PNPLA" evidence="5">
    <location>
        <begin position="10"/>
        <end position="198"/>
    </location>
</feature>
<organism evidence="6 7">
    <name type="scientific">Parafrankia colletiae</name>
    <dbReference type="NCBI Taxonomy" id="573497"/>
    <lineage>
        <taxon>Bacteria</taxon>
        <taxon>Bacillati</taxon>
        <taxon>Actinomycetota</taxon>
        <taxon>Actinomycetes</taxon>
        <taxon>Frankiales</taxon>
        <taxon>Frankiaceae</taxon>
        <taxon>Parafrankia</taxon>
    </lineage>
</organism>
<comment type="caution">
    <text evidence="6">The sequence shown here is derived from an EMBL/GenBank/DDBJ whole genome shotgun (WGS) entry which is preliminary data.</text>
</comment>
<gene>
    <name evidence="6" type="ORF">CC117_26025</name>
</gene>
<keyword evidence="4" id="KW-0472">Membrane</keyword>
<evidence type="ECO:0000256" key="3">
    <source>
        <dbReference type="SAM" id="MobiDB-lite"/>
    </source>
</evidence>
<keyword evidence="1 2" id="KW-0443">Lipid metabolism</keyword>
<evidence type="ECO:0000313" key="7">
    <source>
        <dbReference type="Proteomes" id="UP000179627"/>
    </source>
</evidence>
<feature type="transmembrane region" description="Helical" evidence="4">
    <location>
        <begin position="36"/>
        <end position="56"/>
    </location>
</feature>
<dbReference type="SUPFAM" id="SSF52151">
    <property type="entry name" value="FabD/lysophospholipase-like"/>
    <property type="match status" value="1"/>
</dbReference>
<evidence type="ECO:0000256" key="2">
    <source>
        <dbReference type="PROSITE-ProRule" id="PRU01161"/>
    </source>
</evidence>
<dbReference type="InterPro" id="IPR016035">
    <property type="entry name" value="Acyl_Trfase/lysoPLipase"/>
</dbReference>
<evidence type="ECO:0000313" key="6">
    <source>
        <dbReference type="EMBL" id="OHV31463.1"/>
    </source>
</evidence>
<proteinExistence type="predicted"/>
<keyword evidence="7" id="KW-1185">Reference proteome</keyword>
<dbReference type="Proteomes" id="UP000179627">
    <property type="component" value="Unassembled WGS sequence"/>
</dbReference>
<dbReference type="OrthoDB" id="2339873at2"/>
<dbReference type="Gene3D" id="3.40.1090.10">
    <property type="entry name" value="Cytosolic phospholipase A2 catalytic domain"/>
    <property type="match status" value="1"/>
</dbReference>
<dbReference type="EMBL" id="MBLM01000144">
    <property type="protein sequence ID" value="OHV31463.1"/>
    <property type="molecule type" value="Genomic_DNA"/>
</dbReference>
<evidence type="ECO:0000256" key="1">
    <source>
        <dbReference type="ARBA" id="ARBA00023098"/>
    </source>
</evidence>
<dbReference type="PROSITE" id="PS51635">
    <property type="entry name" value="PNPLA"/>
    <property type="match status" value="1"/>
</dbReference>
<dbReference type="AlphaFoldDB" id="A0A1S1Q9D6"/>
<dbReference type="InterPro" id="IPR002641">
    <property type="entry name" value="PNPLA_dom"/>
</dbReference>
<keyword evidence="2" id="KW-0378">Hydrolase</keyword>
<dbReference type="GO" id="GO:0016787">
    <property type="term" value="F:hydrolase activity"/>
    <property type="evidence" value="ECO:0007669"/>
    <property type="project" value="UniProtKB-UniRule"/>
</dbReference>
<dbReference type="RefSeq" id="WP_071088400.1">
    <property type="nucleotide sequence ID" value="NZ_MBLM01000144.1"/>
</dbReference>
<dbReference type="Pfam" id="PF01734">
    <property type="entry name" value="Patatin"/>
    <property type="match status" value="1"/>
</dbReference>
<sequence length="289" mass="29200">MTLSDGAAVVLGPGGLVGTAWLLGLAAGLRRDGVDLADAGLIVGTSAGAIAGAVLATGGDPRRLAVLPERSGPQVRPDPHLMTEVFSTLGDPEIDPTDARRRAGRIALSAPTVPEATHIADMRFVIGAEAWPARRLLITAVDLETGQPVVWDGSSGVPLSLAVAASCAMPAAYPPVLIAGRRYMDGALAGGSHSHLAVGADPVVVIEPMAPRVGSPGGPAGAAAVVRIAADDAAQDSFGTDLGDRTHWEPAYQSGENQAAAAAARIREALGQQATRHAPRAGRGVGADR</sequence>
<protein>
    <submittedName>
        <fullName evidence="6">Patatin</fullName>
    </submittedName>
</protein>
<feature type="short sequence motif" description="GXSXG" evidence="2">
    <location>
        <begin position="44"/>
        <end position="48"/>
    </location>
</feature>
<reference evidence="7" key="1">
    <citation type="submission" date="2016-07" db="EMBL/GenBank/DDBJ databases">
        <title>Sequence Frankia sp. strain CcI1.17.</title>
        <authorList>
            <person name="Ghodhbane-Gtari F."/>
            <person name="Swanson E."/>
            <person name="Gueddou A."/>
            <person name="Morris K."/>
            <person name="Hezbri K."/>
            <person name="Ktari A."/>
            <person name="Nouioui I."/>
            <person name="Abebe-Akele F."/>
            <person name="Simpson S."/>
            <person name="Thomas K."/>
            <person name="Gtari M."/>
            <person name="Tisa L.S."/>
            <person name="Hurst S."/>
        </authorList>
    </citation>
    <scope>NUCLEOTIDE SEQUENCE [LARGE SCALE GENOMIC DNA]</scope>
    <source>
        <strain evidence="7">Cc1.17</strain>
    </source>
</reference>
<comment type="caution">
    <text evidence="2">Lacks conserved residue(s) required for the propagation of feature annotation.</text>
</comment>
<dbReference type="GO" id="GO:0016042">
    <property type="term" value="P:lipid catabolic process"/>
    <property type="evidence" value="ECO:0007669"/>
    <property type="project" value="UniProtKB-UniRule"/>
</dbReference>
<keyword evidence="4" id="KW-1133">Transmembrane helix</keyword>
<feature type="active site" description="Nucleophile" evidence="2">
    <location>
        <position position="46"/>
    </location>
</feature>
<feature type="region of interest" description="Disordered" evidence="3">
    <location>
        <begin position="270"/>
        <end position="289"/>
    </location>
</feature>
<feature type="active site" description="Proton acceptor" evidence="2">
    <location>
        <position position="185"/>
    </location>
</feature>
<evidence type="ECO:0000259" key="5">
    <source>
        <dbReference type="PROSITE" id="PS51635"/>
    </source>
</evidence>
<accession>A0A1S1Q9D6</accession>
<keyword evidence="4" id="KW-0812">Transmembrane</keyword>
<feature type="short sequence motif" description="DGA/G" evidence="2">
    <location>
        <begin position="185"/>
        <end position="187"/>
    </location>
</feature>
<feature type="transmembrane region" description="Helical" evidence="4">
    <location>
        <begin position="6"/>
        <end position="29"/>
    </location>
</feature>
<name>A0A1S1Q9D6_9ACTN</name>